<comment type="subcellular location">
    <subcellularLocation>
        <location evidence="1">Cell membrane</location>
        <topology evidence="1">Multi-pass membrane protein</topology>
    </subcellularLocation>
</comment>
<accession>A0A543IVH9</accession>
<keyword evidence="3" id="KW-1003">Cell membrane</keyword>
<dbReference type="Pfam" id="PF03994">
    <property type="entry name" value="DUF350"/>
    <property type="match status" value="1"/>
</dbReference>
<feature type="region of interest" description="Disordered" evidence="7">
    <location>
        <begin position="1"/>
        <end position="21"/>
    </location>
</feature>
<evidence type="ECO:0000256" key="3">
    <source>
        <dbReference type="ARBA" id="ARBA00022475"/>
    </source>
</evidence>
<dbReference type="GO" id="GO:0005886">
    <property type="term" value="C:plasma membrane"/>
    <property type="evidence" value="ECO:0007669"/>
    <property type="project" value="UniProtKB-SubCell"/>
</dbReference>
<evidence type="ECO:0000256" key="1">
    <source>
        <dbReference type="ARBA" id="ARBA00004651"/>
    </source>
</evidence>
<evidence type="ECO:0000313" key="10">
    <source>
        <dbReference type="Proteomes" id="UP000319213"/>
    </source>
</evidence>
<reference evidence="9 10" key="1">
    <citation type="submission" date="2019-06" db="EMBL/GenBank/DDBJ databases">
        <title>Sequencing the genomes of 1000 actinobacteria strains.</title>
        <authorList>
            <person name="Klenk H.-P."/>
        </authorList>
    </citation>
    <scope>NUCLEOTIDE SEQUENCE [LARGE SCALE GENOMIC DNA]</scope>
    <source>
        <strain evidence="9 10">DSM 43186</strain>
    </source>
</reference>
<keyword evidence="4 8" id="KW-0812">Transmembrane</keyword>
<evidence type="ECO:0000313" key="9">
    <source>
        <dbReference type="EMBL" id="TQM74585.1"/>
    </source>
</evidence>
<evidence type="ECO:0000256" key="5">
    <source>
        <dbReference type="ARBA" id="ARBA00022989"/>
    </source>
</evidence>
<protein>
    <submittedName>
        <fullName evidence="9">Uncharacterized membrane protein YjfL (UPF0719 family)</fullName>
    </submittedName>
</protein>
<evidence type="ECO:0000256" key="8">
    <source>
        <dbReference type="SAM" id="Phobius"/>
    </source>
</evidence>
<keyword evidence="6 8" id="KW-0472">Membrane</keyword>
<evidence type="ECO:0000256" key="6">
    <source>
        <dbReference type="ARBA" id="ARBA00023136"/>
    </source>
</evidence>
<comment type="similarity">
    <text evidence="2">Belongs to the UPF0719 family.</text>
</comment>
<keyword evidence="5 8" id="KW-1133">Transmembrane helix</keyword>
<feature type="transmembrane region" description="Helical" evidence="8">
    <location>
        <begin position="155"/>
        <end position="174"/>
    </location>
</feature>
<feature type="transmembrane region" description="Helical" evidence="8">
    <location>
        <begin position="43"/>
        <end position="64"/>
    </location>
</feature>
<dbReference type="Proteomes" id="UP000319213">
    <property type="component" value="Unassembled WGS sequence"/>
</dbReference>
<dbReference type="EMBL" id="VFPQ01000001">
    <property type="protein sequence ID" value="TQM74585.1"/>
    <property type="molecule type" value="Genomic_DNA"/>
</dbReference>
<dbReference type="AlphaFoldDB" id="A0A543IVH9"/>
<feature type="transmembrane region" description="Helical" evidence="8">
    <location>
        <begin position="116"/>
        <end position="143"/>
    </location>
</feature>
<dbReference type="OrthoDB" id="5191770at2"/>
<dbReference type="RefSeq" id="WP_142258736.1">
    <property type="nucleotide sequence ID" value="NZ_BMPV01000003.1"/>
</dbReference>
<proteinExistence type="inferred from homology"/>
<organism evidence="9 10">
    <name type="scientific">Thermopolyspora flexuosa</name>
    <dbReference type="NCBI Taxonomy" id="103836"/>
    <lineage>
        <taxon>Bacteria</taxon>
        <taxon>Bacillati</taxon>
        <taxon>Actinomycetota</taxon>
        <taxon>Actinomycetes</taxon>
        <taxon>Streptosporangiales</taxon>
        <taxon>Streptosporangiaceae</taxon>
        <taxon>Thermopolyspora</taxon>
    </lineage>
</organism>
<evidence type="ECO:0000256" key="4">
    <source>
        <dbReference type="ARBA" id="ARBA00022692"/>
    </source>
</evidence>
<feature type="transmembrane region" description="Helical" evidence="8">
    <location>
        <begin position="84"/>
        <end position="104"/>
    </location>
</feature>
<sequence length="175" mass="17571">MSPSPSPFPADPSPITAVPGATEPPALPSAPSLDLADVLADGALAIAAYAVVGVLLLIVGFYVIDLVTPGKLNRLVRTERNPNATLIAASGVTGIGLVVAASIWSSGGLLREGLIATLVFGLVGIAAQTVGMIVFDLVAGISVRRLVAEPTLQPATILLAVTHLAIGLITAVALL</sequence>
<comment type="caution">
    <text evidence="9">The sequence shown here is derived from an EMBL/GenBank/DDBJ whole genome shotgun (WGS) entry which is preliminary data.</text>
</comment>
<feature type="compositionally biased region" description="Pro residues" evidence="7">
    <location>
        <begin position="1"/>
        <end position="12"/>
    </location>
</feature>
<evidence type="ECO:0000256" key="2">
    <source>
        <dbReference type="ARBA" id="ARBA00005779"/>
    </source>
</evidence>
<gene>
    <name evidence="9" type="ORF">FHX40_1263</name>
</gene>
<evidence type="ECO:0000256" key="7">
    <source>
        <dbReference type="SAM" id="MobiDB-lite"/>
    </source>
</evidence>
<dbReference type="InterPro" id="IPR007140">
    <property type="entry name" value="DUF350"/>
</dbReference>
<keyword evidence="10" id="KW-1185">Reference proteome</keyword>
<name>A0A543IVH9_9ACTN</name>